<dbReference type="Pfam" id="PF00800">
    <property type="entry name" value="PDT"/>
    <property type="match status" value="1"/>
</dbReference>
<evidence type="ECO:0000256" key="5">
    <source>
        <dbReference type="ARBA" id="ARBA00023222"/>
    </source>
</evidence>
<dbReference type="Gene3D" id="3.40.190.10">
    <property type="entry name" value="Periplasmic binding protein-like II"/>
    <property type="match status" value="2"/>
</dbReference>
<dbReference type="GO" id="GO:0009094">
    <property type="term" value="P:L-phenylalanine biosynthetic process"/>
    <property type="evidence" value="ECO:0007669"/>
    <property type="project" value="UniProtKB-KW"/>
</dbReference>
<feature type="domain" description="Prephenate dehydratase" evidence="8">
    <location>
        <begin position="3"/>
        <end position="187"/>
    </location>
</feature>
<keyword evidence="4" id="KW-0057">Aromatic amino acid biosynthesis</keyword>
<dbReference type="PANTHER" id="PTHR21022:SF19">
    <property type="entry name" value="PREPHENATE DEHYDRATASE-RELATED"/>
    <property type="match status" value="1"/>
</dbReference>
<evidence type="ECO:0000313" key="9">
    <source>
        <dbReference type="EMBL" id="HIZ08656.1"/>
    </source>
</evidence>
<evidence type="ECO:0000256" key="3">
    <source>
        <dbReference type="ARBA" id="ARBA00022605"/>
    </source>
</evidence>
<reference evidence="9" key="2">
    <citation type="submission" date="2021-04" db="EMBL/GenBank/DDBJ databases">
        <authorList>
            <person name="Gilroy R."/>
        </authorList>
    </citation>
    <scope>NUCLEOTIDE SEQUENCE</scope>
    <source>
        <strain evidence="9">CHK192-9172</strain>
    </source>
</reference>
<dbReference type="Proteomes" id="UP000824024">
    <property type="component" value="Unassembled WGS sequence"/>
</dbReference>
<dbReference type="PANTHER" id="PTHR21022">
    <property type="entry name" value="PREPHENATE DEHYDRATASE P PROTEIN"/>
    <property type="match status" value="1"/>
</dbReference>
<keyword evidence="3" id="KW-0028">Amino-acid biosynthesis</keyword>
<dbReference type="GO" id="GO:0005737">
    <property type="term" value="C:cytoplasm"/>
    <property type="evidence" value="ECO:0007669"/>
    <property type="project" value="TreeGrafter"/>
</dbReference>
<evidence type="ECO:0000256" key="7">
    <source>
        <dbReference type="ARBA" id="ARBA00047848"/>
    </source>
</evidence>
<dbReference type="InterPro" id="IPR001086">
    <property type="entry name" value="Preph_deHydtase"/>
</dbReference>
<name>A0A9D2D4W3_9FIRM</name>
<comment type="catalytic activity">
    <reaction evidence="7">
        <text>prephenate + H(+) = 3-phenylpyruvate + CO2 + H2O</text>
        <dbReference type="Rhea" id="RHEA:21648"/>
        <dbReference type="ChEBI" id="CHEBI:15377"/>
        <dbReference type="ChEBI" id="CHEBI:15378"/>
        <dbReference type="ChEBI" id="CHEBI:16526"/>
        <dbReference type="ChEBI" id="CHEBI:18005"/>
        <dbReference type="ChEBI" id="CHEBI:29934"/>
        <dbReference type="EC" id="4.2.1.51"/>
    </reaction>
</comment>
<comment type="pathway">
    <text evidence="1">Amino-acid biosynthesis; L-phenylalanine biosynthesis; phenylpyruvate from prephenate: step 1/1.</text>
</comment>
<accession>A0A9D2D4W3</accession>
<evidence type="ECO:0000256" key="1">
    <source>
        <dbReference type="ARBA" id="ARBA00004741"/>
    </source>
</evidence>
<sequence>MEKIGYMGIAGSFSEIAAIDMAGQMDMKEVEYEPLVCAMNILKALEEGKISYGVLAVKNSTAGPVSEFVKAFEGVSYEVVKEYVLPIHHCLFKKSGEVRIEDLKIVASHPQALKQTEGNRKAFFSHMKEQAIEDTAIGAEWLAVGKLDEDTAVICSKKAGESWGLDLIRENIEDSADNKTTFWMLRLK</sequence>
<gene>
    <name evidence="9" type="ORF">IAA08_12070</name>
</gene>
<organism evidence="9 10">
    <name type="scientific">Candidatus Eubacterium avistercoris</name>
    <dbReference type="NCBI Taxonomy" id="2838567"/>
    <lineage>
        <taxon>Bacteria</taxon>
        <taxon>Bacillati</taxon>
        <taxon>Bacillota</taxon>
        <taxon>Clostridia</taxon>
        <taxon>Eubacteriales</taxon>
        <taxon>Eubacteriaceae</taxon>
        <taxon>Eubacterium</taxon>
    </lineage>
</organism>
<evidence type="ECO:0000256" key="4">
    <source>
        <dbReference type="ARBA" id="ARBA00023141"/>
    </source>
</evidence>
<dbReference type="GO" id="GO:0004664">
    <property type="term" value="F:prephenate dehydratase activity"/>
    <property type="evidence" value="ECO:0007669"/>
    <property type="project" value="UniProtKB-EC"/>
</dbReference>
<evidence type="ECO:0000259" key="8">
    <source>
        <dbReference type="PROSITE" id="PS51171"/>
    </source>
</evidence>
<dbReference type="EC" id="4.2.1.51" evidence="2"/>
<dbReference type="SUPFAM" id="SSF53850">
    <property type="entry name" value="Periplasmic binding protein-like II"/>
    <property type="match status" value="1"/>
</dbReference>
<comment type="caution">
    <text evidence="9">The sequence shown here is derived from an EMBL/GenBank/DDBJ whole genome shotgun (WGS) entry which is preliminary data.</text>
</comment>
<keyword evidence="6" id="KW-0456">Lyase</keyword>
<reference evidence="9" key="1">
    <citation type="journal article" date="2021" name="PeerJ">
        <title>Extensive microbial diversity within the chicken gut microbiome revealed by metagenomics and culture.</title>
        <authorList>
            <person name="Gilroy R."/>
            <person name="Ravi A."/>
            <person name="Getino M."/>
            <person name="Pursley I."/>
            <person name="Horton D.L."/>
            <person name="Alikhan N.F."/>
            <person name="Baker D."/>
            <person name="Gharbi K."/>
            <person name="Hall N."/>
            <person name="Watson M."/>
            <person name="Adriaenssens E.M."/>
            <person name="Foster-Nyarko E."/>
            <person name="Jarju S."/>
            <person name="Secka A."/>
            <person name="Antonio M."/>
            <person name="Oren A."/>
            <person name="Chaudhuri R.R."/>
            <person name="La Ragione R."/>
            <person name="Hildebrand F."/>
            <person name="Pallen M.J."/>
        </authorList>
    </citation>
    <scope>NUCLEOTIDE SEQUENCE</scope>
    <source>
        <strain evidence="9">CHK192-9172</strain>
    </source>
</reference>
<dbReference type="PROSITE" id="PS51171">
    <property type="entry name" value="PREPHENATE_DEHYDR_3"/>
    <property type="match status" value="1"/>
</dbReference>
<keyword evidence="5" id="KW-0584">Phenylalanine biosynthesis</keyword>
<protein>
    <recommendedName>
        <fullName evidence="2">prephenate dehydratase</fullName>
        <ecNumber evidence="2">4.2.1.51</ecNumber>
    </recommendedName>
</protein>
<evidence type="ECO:0000256" key="2">
    <source>
        <dbReference type="ARBA" id="ARBA00013147"/>
    </source>
</evidence>
<dbReference type="EMBL" id="DXCH01000323">
    <property type="protein sequence ID" value="HIZ08656.1"/>
    <property type="molecule type" value="Genomic_DNA"/>
</dbReference>
<dbReference type="AlphaFoldDB" id="A0A9D2D4W3"/>
<evidence type="ECO:0000313" key="10">
    <source>
        <dbReference type="Proteomes" id="UP000824024"/>
    </source>
</evidence>
<evidence type="ECO:0000256" key="6">
    <source>
        <dbReference type="ARBA" id="ARBA00023239"/>
    </source>
</evidence>
<proteinExistence type="predicted"/>